<dbReference type="InterPro" id="IPR036770">
    <property type="entry name" value="Ankyrin_rpt-contain_sf"/>
</dbReference>
<name>A0A517U1J5_9BACT</name>
<protein>
    <submittedName>
        <fullName evidence="2">Ankyrin repeats (3 copies)</fullName>
    </submittedName>
</protein>
<dbReference type="InterPro" id="IPR002110">
    <property type="entry name" value="Ankyrin_rpt"/>
</dbReference>
<dbReference type="PANTHER" id="PTHR44207">
    <property type="entry name" value="SURFACE ANTIGEN BSPA-LIKE-RELATED"/>
    <property type="match status" value="1"/>
</dbReference>
<feature type="repeat" description="ANK" evidence="1">
    <location>
        <begin position="33"/>
        <end position="65"/>
    </location>
</feature>
<dbReference type="Pfam" id="PF00023">
    <property type="entry name" value="Ank"/>
    <property type="match status" value="1"/>
</dbReference>
<dbReference type="Pfam" id="PF12796">
    <property type="entry name" value="Ank_2"/>
    <property type="match status" value="2"/>
</dbReference>
<proteinExistence type="predicted"/>
<dbReference type="SMART" id="SM00248">
    <property type="entry name" value="ANK"/>
    <property type="match status" value="5"/>
</dbReference>
<dbReference type="SUPFAM" id="SSF48403">
    <property type="entry name" value="Ankyrin repeat"/>
    <property type="match status" value="1"/>
</dbReference>
<keyword evidence="1" id="KW-0040">ANK repeat</keyword>
<accession>A0A517U1J5</accession>
<dbReference type="OrthoDB" id="6692170at2"/>
<gene>
    <name evidence="2" type="ORF">I41_37060</name>
</gene>
<dbReference type="Gene3D" id="1.25.40.20">
    <property type="entry name" value="Ankyrin repeat-containing domain"/>
    <property type="match status" value="3"/>
</dbReference>
<feature type="repeat" description="ANK" evidence="1">
    <location>
        <begin position="69"/>
        <end position="97"/>
    </location>
</feature>
<sequence>MSDVIRAVQNGDRDALQAALSAGSDFDAMDDVSGESALAIAAREGSLELVRALLEAGADPNSPLTTAWPLGNAAIEGHCDVVELLLDYDADIDATDECGNSALASAAAAGRLEVVEQLVEAGARPRQKGSQGRRPIVMAAENGHQTVVDYLKQFATSADKKEVAVCLKRHSRGPILEAVVAYHDSAFLGHISSLQEYLRNGGIPDAPDEYGVTAACLAANRNRVDVLRILQEAGADLAHVTDANECPLYYAAMGGHEEAYDYLWDFTPARYQKAAAEKKAERIREGMWHGKS</sequence>
<evidence type="ECO:0000313" key="3">
    <source>
        <dbReference type="Proteomes" id="UP000317909"/>
    </source>
</evidence>
<dbReference type="AlphaFoldDB" id="A0A517U1J5"/>
<dbReference type="KEGG" id="llh:I41_37060"/>
<evidence type="ECO:0000256" key="1">
    <source>
        <dbReference type="PROSITE-ProRule" id="PRU00023"/>
    </source>
</evidence>
<dbReference type="PROSITE" id="PS50297">
    <property type="entry name" value="ANK_REP_REGION"/>
    <property type="match status" value="3"/>
</dbReference>
<evidence type="ECO:0000313" key="2">
    <source>
        <dbReference type="EMBL" id="QDT74509.1"/>
    </source>
</evidence>
<feature type="repeat" description="ANK" evidence="1">
    <location>
        <begin position="98"/>
        <end position="130"/>
    </location>
</feature>
<organism evidence="2 3">
    <name type="scientific">Lacipirellula limnantheis</name>
    <dbReference type="NCBI Taxonomy" id="2528024"/>
    <lineage>
        <taxon>Bacteria</taxon>
        <taxon>Pseudomonadati</taxon>
        <taxon>Planctomycetota</taxon>
        <taxon>Planctomycetia</taxon>
        <taxon>Pirellulales</taxon>
        <taxon>Lacipirellulaceae</taxon>
        <taxon>Lacipirellula</taxon>
    </lineage>
</organism>
<reference evidence="2 3" key="1">
    <citation type="submission" date="2019-02" db="EMBL/GenBank/DDBJ databases">
        <title>Deep-cultivation of Planctomycetes and their phenomic and genomic characterization uncovers novel biology.</title>
        <authorList>
            <person name="Wiegand S."/>
            <person name="Jogler M."/>
            <person name="Boedeker C."/>
            <person name="Pinto D."/>
            <person name="Vollmers J."/>
            <person name="Rivas-Marin E."/>
            <person name="Kohn T."/>
            <person name="Peeters S.H."/>
            <person name="Heuer A."/>
            <person name="Rast P."/>
            <person name="Oberbeckmann S."/>
            <person name="Bunk B."/>
            <person name="Jeske O."/>
            <person name="Meyerdierks A."/>
            <person name="Storesund J.E."/>
            <person name="Kallscheuer N."/>
            <person name="Luecker S."/>
            <person name="Lage O.M."/>
            <person name="Pohl T."/>
            <person name="Merkel B.J."/>
            <person name="Hornburger P."/>
            <person name="Mueller R.-W."/>
            <person name="Bruemmer F."/>
            <person name="Labrenz M."/>
            <person name="Spormann A.M."/>
            <person name="Op den Camp H."/>
            <person name="Overmann J."/>
            <person name="Amann R."/>
            <person name="Jetten M.S.M."/>
            <person name="Mascher T."/>
            <person name="Medema M.H."/>
            <person name="Devos D.P."/>
            <person name="Kaster A.-K."/>
            <person name="Ovreas L."/>
            <person name="Rohde M."/>
            <person name="Galperin M.Y."/>
            <person name="Jogler C."/>
        </authorList>
    </citation>
    <scope>NUCLEOTIDE SEQUENCE [LARGE SCALE GENOMIC DNA]</scope>
    <source>
        <strain evidence="2 3">I41</strain>
    </source>
</reference>
<dbReference type="PANTHER" id="PTHR44207:SF1">
    <property type="entry name" value="SURFACE ANTIGEN BSPA-LIKE"/>
    <property type="match status" value="1"/>
</dbReference>
<feature type="repeat" description="ANK" evidence="1">
    <location>
        <begin position="210"/>
        <end position="242"/>
    </location>
</feature>
<dbReference type="RefSeq" id="WP_145434250.1">
    <property type="nucleotide sequence ID" value="NZ_CP036339.1"/>
</dbReference>
<dbReference type="EMBL" id="CP036339">
    <property type="protein sequence ID" value="QDT74509.1"/>
    <property type="molecule type" value="Genomic_DNA"/>
</dbReference>
<keyword evidence="3" id="KW-1185">Reference proteome</keyword>
<dbReference type="PROSITE" id="PS50088">
    <property type="entry name" value="ANK_REPEAT"/>
    <property type="match status" value="4"/>
</dbReference>
<dbReference type="Proteomes" id="UP000317909">
    <property type="component" value="Chromosome"/>
</dbReference>